<dbReference type="PANTHER" id="PTHR43333:SF1">
    <property type="entry name" value="D-ISOMER SPECIFIC 2-HYDROXYACID DEHYDROGENASE NAD-BINDING DOMAIN-CONTAINING PROTEIN"/>
    <property type="match status" value="1"/>
</dbReference>
<feature type="domain" description="D-isomer specific 2-hydroxyacid dehydrogenase NAD-binding" evidence="3">
    <location>
        <begin position="109"/>
        <end position="279"/>
    </location>
</feature>
<evidence type="ECO:0000256" key="2">
    <source>
        <dbReference type="ARBA" id="ARBA00023027"/>
    </source>
</evidence>
<dbReference type="Pfam" id="PF02826">
    <property type="entry name" value="2-Hacid_dh_C"/>
    <property type="match status" value="1"/>
</dbReference>
<name>A0ABV7FKD5_9ALTE</name>
<dbReference type="EMBL" id="JBHRSW010000005">
    <property type="protein sequence ID" value="MFC3120749.1"/>
    <property type="molecule type" value="Genomic_DNA"/>
</dbReference>
<evidence type="ECO:0000313" key="4">
    <source>
        <dbReference type="EMBL" id="MFC3120749.1"/>
    </source>
</evidence>
<comment type="caution">
    <text evidence="4">The sequence shown here is derived from an EMBL/GenBank/DDBJ whole genome shotgun (WGS) entry which is preliminary data.</text>
</comment>
<protein>
    <submittedName>
        <fullName evidence="4">2-hydroxyacid dehydrogenase</fullName>
    </submittedName>
</protein>
<gene>
    <name evidence="4" type="ORF">ACFOHL_03880</name>
</gene>
<dbReference type="InterPro" id="IPR036291">
    <property type="entry name" value="NAD(P)-bd_dom_sf"/>
</dbReference>
<dbReference type="CDD" id="cd12164">
    <property type="entry name" value="GDH_like_2"/>
    <property type="match status" value="1"/>
</dbReference>
<dbReference type="SUPFAM" id="SSF51735">
    <property type="entry name" value="NAD(P)-binding Rossmann-fold domains"/>
    <property type="match status" value="1"/>
</dbReference>
<dbReference type="Gene3D" id="3.40.50.720">
    <property type="entry name" value="NAD(P)-binding Rossmann-like Domain"/>
    <property type="match status" value="2"/>
</dbReference>
<proteinExistence type="predicted"/>
<keyword evidence="5" id="KW-1185">Reference proteome</keyword>
<dbReference type="RefSeq" id="WP_376918879.1">
    <property type="nucleotide sequence ID" value="NZ_JBHRSW010000005.1"/>
</dbReference>
<dbReference type="PANTHER" id="PTHR43333">
    <property type="entry name" value="2-HACID_DH_C DOMAIN-CONTAINING PROTEIN"/>
    <property type="match status" value="1"/>
</dbReference>
<keyword evidence="1" id="KW-0560">Oxidoreductase</keyword>
<organism evidence="4 5">
    <name type="scientific">Agaribacter flavus</name>
    <dbReference type="NCBI Taxonomy" id="1902781"/>
    <lineage>
        <taxon>Bacteria</taxon>
        <taxon>Pseudomonadati</taxon>
        <taxon>Pseudomonadota</taxon>
        <taxon>Gammaproteobacteria</taxon>
        <taxon>Alteromonadales</taxon>
        <taxon>Alteromonadaceae</taxon>
        <taxon>Agaribacter</taxon>
    </lineage>
</organism>
<evidence type="ECO:0000256" key="1">
    <source>
        <dbReference type="ARBA" id="ARBA00023002"/>
    </source>
</evidence>
<keyword evidence="2" id="KW-0520">NAD</keyword>
<accession>A0ABV7FKD5</accession>
<evidence type="ECO:0000313" key="5">
    <source>
        <dbReference type="Proteomes" id="UP001595478"/>
    </source>
</evidence>
<reference evidence="5" key="1">
    <citation type="journal article" date="2019" name="Int. J. Syst. Evol. Microbiol.">
        <title>The Global Catalogue of Microorganisms (GCM) 10K type strain sequencing project: providing services to taxonomists for standard genome sequencing and annotation.</title>
        <authorList>
            <consortium name="The Broad Institute Genomics Platform"/>
            <consortium name="The Broad Institute Genome Sequencing Center for Infectious Disease"/>
            <person name="Wu L."/>
            <person name="Ma J."/>
        </authorList>
    </citation>
    <scope>NUCLEOTIDE SEQUENCE [LARGE SCALE GENOMIC DNA]</scope>
    <source>
        <strain evidence="5">KCTC 52473</strain>
    </source>
</reference>
<evidence type="ECO:0000259" key="3">
    <source>
        <dbReference type="Pfam" id="PF02826"/>
    </source>
</evidence>
<dbReference type="Proteomes" id="UP001595478">
    <property type="component" value="Unassembled WGS sequence"/>
</dbReference>
<dbReference type="InterPro" id="IPR006140">
    <property type="entry name" value="D-isomer_DH_NAD-bd"/>
</dbReference>
<sequence>MNSPIPLITNFNTREQTRYLSLLRQSLPNEKIVDGATLSDSEKPKCELAIVANPDKNALASYTSLKWVHSLWAGIEGLLRDTANSGLKIVRLIDPTLAEVMSESVLTWTLFLHRNMHIYAKQQSDRNWQSIAHCLAKNRTVGVLGLGELGKSSALRLADNGFKVLGWSRTQQSIANIGCLSGESGLNTLLKQSHIIICLLPLTKETFHLLNADRLSMPAQSSTLINFSRGAVVDTQALISALNKDKLAYAVLDVFEQEPLPPSSELWMHPKVTVLPHISAPTLPESACEIVAKNIRAYRQDGTLPSYVDITKGY</sequence>